<dbReference type="InterPro" id="IPR039426">
    <property type="entry name" value="TonB-dep_rcpt-like"/>
</dbReference>
<dbReference type="GO" id="GO:0009279">
    <property type="term" value="C:cell outer membrane"/>
    <property type="evidence" value="ECO:0007669"/>
    <property type="project" value="UniProtKB-SubCell"/>
</dbReference>
<feature type="signal peptide" evidence="16">
    <location>
        <begin position="1"/>
        <end position="27"/>
    </location>
</feature>
<evidence type="ECO:0000256" key="8">
    <source>
        <dbReference type="ARBA" id="ARBA00023004"/>
    </source>
</evidence>
<keyword evidence="9" id="KW-0406">Ion transport</keyword>
<evidence type="ECO:0000259" key="17">
    <source>
        <dbReference type="Pfam" id="PF00593"/>
    </source>
</evidence>
<dbReference type="Gene3D" id="2.170.130.10">
    <property type="entry name" value="TonB-dependent receptor, plug domain"/>
    <property type="match status" value="1"/>
</dbReference>
<dbReference type="Pfam" id="PF00593">
    <property type="entry name" value="TonB_dep_Rec_b-barrel"/>
    <property type="match status" value="1"/>
</dbReference>
<protein>
    <submittedName>
        <fullName evidence="19">Ferrichrome-iron receptor</fullName>
    </submittedName>
</protein>
<dbReference type="InterPro" id="IPR010917">
    <property type="entry name" value="TonB_rcpt_CS"/>
</dbReference>
<dbReference type="Proteomes" id="UP000253919">
    <property type="component" value="Unassembled WGS sequence"/>
</dbReference>
<evidence type="ECO:0000256" key="7">
    <source>
        <dbReference type="ARBA" id="ARBA00022729"/>
    </source>
</evidence>
<feature type="domain" description="TonB-dependent receptor plug" evidence="18">
    <location>
        <begin position="143"/>
        <end position="240"/>
    </location>
</feature>
<evidence type="ECO:0000256" key="5">
    <source>
        <dbReference type="ARBA" id="ARBA00022496"/>
    </source>
</evidence>
<dbReference type="GO" id="GO:0015344">
    <property type="term" value="F:siderophore uptake transmembrane transporter activity"/>
    <property type="evidence" value="ECO:0007669"/>
    <property type="project" value="TreeGrafter"/>
</dbReference>
<dbReference type="Gene3D" id="2.60.40.1120">
    <property type="entry name" value="Carboxypeptidase-like, regulatory domain"/>
    <property type="match status" value="1"/>
</dbReference>
<evidence type="ECO:0000256" key="4">
    <source>
        <dbReference type="ARBA" id="ARBA00022452"/>
    </source>
</evidence>
<keyword evidence="5" id="KW-0410">Iron transport</keyword>
<evidence type="ECO:0000256" key="2">
    <source>
        <dbReference type="ARBA" id="ARBA00009810"/>
    </source>
</evidence>
<evidence type="ECO:0000256" key="10">
    <source>
        <dbReference type="ARBA" id="ARBA00023077"/>
    </source>
</evidence>
<dbReference type="InterPro" id="IPR010105">
    <property type="entry name" value="TonB_sidphr_rcpt"/>
</dbReference>
<dbReference type="InterPro" id="IPR000531">
    <property type="entry name" value="Beta-barrel_TonB"/>
</dbReference>
<comment type="caution">
    <text evidence="19">The sequence shown here is derived from an EMBL/GenBank/DDBJ whole genome shotgun (WGS) entry which is preliminary data.</text>
</comment>
<keyword evidence="10 15" id="KW-0798">TonB box</keyword>
<dbReference type="InterPro" id="IPR012910">
    <property type="entry name" value="Plug_dom"/>
</dbReference>
<dbReference type="InterPro" id="IPR008969">
    <property type="entry name" value="CarboxyPept-like_regulatory"/>
</dbReference>
<dbReference type="EMBL" id="QASA01000001">
    <property type="protein sequence ID" value="RDC61736.1"/>
    <property type="molecule type" value="Genomic_DNA"/>
</dbReference>
<keyword evidence="4 14" id="KW-1134">Transmembrane beta strand</keyword>
<feature type="chain" id="PRO_5016934865" evidence="16">
    <location>
        <begin position="28"/>
        <end position="796"/>
    </location>
</feature>
<dbReference type="PANTHER" id="PTHR32552">
    <property type="entry name" value="FERRICHROME IRON RECEPTOR-RELATED"/>
    <property type="match status" value="1"/>
</dbReference>
<keyword evidence="20" id="KW-1185">Reference proteome</keyword>
<organism evidence="19 20">
    <name type="scientific">Adhaeribacter pallidiroseus</name>
    <dbReference type="NCBI Taxonomy" id="2072847"/>
    <lineage>
        <taxon>Bacteria</taxon>
        <taxon>Pseudomonadati</taxon>
        <taxon>Bacteroidota</taxon>
        <taxon>Cytophagia</taxon>
        <taxon>Cytophagales</taxon>
        <taxon>Hymenobacteraceae</taxon>
        <taxon>Adhaeribacter</taxon>
    </lineage>
</organism>
<keyword evidence="12 19" id="KW-0675">Receptor</keyword>
<keyword evidence="11 14" id="KW-0472">Membrane</keyword>
<name>A0A369QEW0_9BACT</name>
<dbReference type="SUPFAM" id="SSF56935">
    <property type="entry name" value="Porins"/>
    <property type="match status" value="1"/>
</dbReference>
<comment type="similarity">
    <text evidence="2 14 15">Belongs to the TonB-dependent receptor family.</text>
</comment>
<keyword evidence="6 14" id="KW-0812">Transmembrane</keyword>
<evidence type="ECO:0000256" key="13">
    <source>
        <dbReference type="ARBA" id="ARBA00023237"/>
    </source>
</evidence>
<dbReference type="Pfam" id="PF13715">
    <property type="entry name" value="CarbopepD_reg_2"/>
    <property type="match status" value="1"/>
</dbReference>
<feature type="domain" description="TonB-dependent receptor-like beta-barrel" evidence="17">
    <location>
        <begin position="336"/>
        <end position="756"/>
    </location>
</feature>
<evidence type="ECO:0000256" key="1">
    <source>
        <dbReference type="ARBA" id="ARBA00004571"/>
    </source>
</evidence>
<dbReference type="Gene3D" id="2.40.170.20">
    <property type="entry name" value="TonB-dependent receptor, beta-barrel domain"/>
    <property type="match status" value="1"/>
</dbReference>
<keyword evidence="7 16" id="KW-0732">Signal</keyword>
<keyword evidence="3 14" id="KW-0813">Transport</keyword>
<proteinExistence type="inferred from homology"/>
<evidence type="ECO:0000256" key="6">
    <source>
        <dbReference type="ARBA" id="ARBA00022692"/>
    </source>
</evidence>
<dbReference type="InterPro" id="IPR037066">
    <property type="entry name" value="Plug_dom_sf"/>
</dbReference>
<dbReference type="GO" id="GO:0015891">
    <property type="term" value="P:siderophore transport"/>
    <property type="evidence" value="ECO:0007669"/>
    <property type="project" value="InterPro"/>
</dbReference>
<dbReference type="Pfam" id="PF07715">
    <property type="entry name" value="Plug"/>
    <property type="match status" value="1"/>
</dbReference>
<evidence type="ECO:0000256" key="14">
    <source>
        <dbReference type="PROSITE-ProRule" id="PRU01360"/>
    </source>
</evidence>
<sequence>MPTMYHKFLLLLSLCFFLNLMSSTASLAQTGQGIIKGKVITSDNQPAGFVTVMLENTKNGTLSDERGNFQIKAPAGNHTLIISFVSAGTVQIPVQVQAGQTITLANIIINTSAQALKEVTISGQKKSYKADKASQSLRLVEPLLEVPQNIQVITNSILQDQQIFDMAEGVSRNVSGVTAQEHWGNYTRLNMRGARVAPFRNGMNVESTWGPLSEDMSFVERIEFVKGPAGFMLANGDPAGFYNVVTKKPTGVTKQSVNFTLGNFITYRGTADLDGKLTPNGKLLYRLNVMGQKKDSWRNFEFNNRYTIAPVLKYQFNEKTSLTAEYTYQFSRMSAIGSAYVFSARPYKDLPRNFTIADPDLEPSDMKDNSTFLTFEHQFSPNWKLTTQGAYFNYQQQGSSLWINSVALNGDMQRTLSSWDASNKSYFGQLFLNGEFQTKGIQHRTLIGLDYGHKKYLADWNQSFSLDATTPFNIYNPVYGNLTLPVIDRSKPLSARAAANILAQEYGAAYLQDELGFFENKLRLTLAGRYTKAETNQYNTLISNEKFTPRVGLSGSITKNTSIYALYDQAFIPQTGRLANNVVVKPITGNNLEAGIKKDWQGGRWNATFSVYQITKNNQLVADPSDTTQTYSLQLGQTKTKGAEVDVRGEILPNLNVTFNYAYTDSEITEDTDENKIGLKVPGFAQHVTNAWLSYRLDKSKLKGLGLSMGYQWQINRFPWFVAEGTDGGVADYFRLDGSVSYQFRKVNLALNVNNILDTYLYSGSTYDFDYNGTPDGYYWQTESPRSVRLSVGYNF</sequence>
<comment type="subcellular location">
    <subcellularLocation>
        <location evidence="1 14">Cell outer membrane</location>
        <topology evidence="1 14">Multi-pass membrane protein</topology>
    </subcellularLocation>
</comment>
<dbReference type="SUPFAM" id="SSF49464">
    <property type="entry name" value="Carboxypeptidase regulatory domain-like"/>
    <property type="match status" value="1"/>
</dbReference>
<dbReference type="CDD" id="cd01347">
    <property type="entry name" value="ligand_gated_channel"/>
    <property type="match status" value="1"/>
</dbReference>
<dbReference type="GO" id="GO:0038023">
    <property type="term" value="F:signaling receptor activity"/>
    <property type="evidence" value="ECO:0007669"/>
    <property type="project" value="InterPro"/>
</dbReference>
<reference evidence="19 20" key="1">
    <citation type="submission" date="2018-04" db="EMBL/GenBank/DDBJ databases">
        <title>Adhaeribacter sp. HMF7616 genome sequencing and assembly.</title>
        <authorList>
            <person name="Kang H."/>
            <person name="Kang J."/>
            <person name="Cha I."/>
            <person name="Kim H."/>
            <person name="Joh K."/>
        </authorList>
    </citation>
    <scope>NUCLEOTIDE SEQUENCE [LARGE SCALE GENOMIC DNA]</scope>
    <source>
        <strain evidence="19 20">HMF7616</strain>
    </source>
</reference>
<dbReference type="NCBIfam" id="TIGR01783">
    <property type="entry name" value="TonB-siderophor"/>
    <property type="match status" value="1"/>
</dbReference>
<gene>
    <name evidence="19" type="ORF">AHMF7616_00318</name>
</gene>
<keyword evidence="8" id="KW-0408">Iron</keyword>
<dbReference type="InterPro" id="IPR036942">
    <property type="entry name" value="Beta-barrel_TonB_sf"/>
</dbReference>
<evidence type="ECO:0000313" key="19">
    <source>
        <dbReference type="EMBL" id="RDC61736.1"/>
    </source>
</evidence>
<evidence type="ECO:0000256" key="11">
    <source>
        <dbReference type="ARBA" id="ARBA00023136"/>
    </source>
</evidence>
<evidence type="ECO:0000256" key="12">
    <source>
        <dbReference type="ARBA" id="ARBA00023170"/>
    </source>
</evidence>
<accession>A0A369QEW0</accession>
<evidence type="ECO:0000313" key="20">
    <source>
        <dbReference type="Proteomes" id="UP000253919"/>
    </source>
</evidence>
<keyword evidence="13 14" id="KW-0998">Cell outer membrane</keyword>
<evidence type="ECO:0000256" key="15">
    <source>
        <dbReference type="RuleBase" id="RU003357"/>
    </source>
</evidence>
<dbReference type="PROSITE" id="PS01156">
    <property type="entry name" value="TONB_DEPENDENT_REC_2"/>
    <property type="match status" value="1"/>
</dbReference>
<dbReference type="PANTHER" id="PTHR32552:SF68">
    <property type="entry name" value="FERRICHROME OUTER MEMBRANE TRANSPORTER_PHAGE RECEPTOR"/>
    <property type="match status" value="1"/>
</dbReference>
<dbReference type="AlphaFoldDB" id="A0A369QEW0"/>
<evidence type="ECO:0000256" key="16">
    <source>
        <dbReference type="SAM" id="SignalP"/>
    </source>
</evidence>
<evidence type="ECO:0000256" key="9">
    <source>
        <dbReference type="ARBA" id="ARBA00023065"/>
    </source>
</evidence>
<dbReference type="PROSITE" id="PS52016">
    <property type="entry name" value="TONB_DEPENDENT_REC_3"/>
    <property type="match status" value="1"/>
</dbReference>
<evidence type="ECO:0000259" key="18">
    <source>
        <dbReference type="Pfam" id="PF07715"/>
    </source>
</evidence>
<evidence type="ECO:0000256" key="3">
    <source>
        <dbReference type="ARBA" id="ARBA00022448"/>
    </source>
</evidence>